<dbReference type="Proteomes" id="UP000235145">
    <property type="component" value="Unassembled WGS sequence"/>
</dbReference>
<evidence type="ECO:0000313" key="1">
    <source>
        <dbReference type="EMBL" id="KAJ0206008.1"/>
    </source>
</evidence>
<proteinExistence type="predicted"/>
<evidence type="ECO:0000313" key="2">
    <source>
        <dbReference type="Proteomes" id="UP000235145"/>
    </source>
</evidence>
<dbReference type="AlphaFoldDB" id="A0A9R1VH43"/>
<dbReference type="PANTHER" id="PTHR33325:SF12">
    <property type="entry name" value="ZINC FINGER, CCHC-TYPE-RELATED"/>
    <property type="match status" value="1"/>
</dbReference>
<name>A0A9R1VH43_LACSA</name>
<sequence length="134" mass="15876">MYLESTGISNAIYYFNNFLAQEKAKAQIFLHKHTYEMLRFEYLDIIHPIIILNSRDEWRTLRCQDFKKVNKYISVLFIVCSQLKYCGQELQKFTRYSDLKPCLLVAEQNNVNLVKNHESHPTRSIALPKENATK</sequence>
<comment type="caution">
    <text evidence="1">The sequence shown here is derived from an EMBL/GenBank/DDBJ whole genome shotgun (WGS) entry which is preliminary data.</text>
</comment>
<reference evidence="1 2" key="1">
    <citation type="journal article" date="2017" name="Nat. Commun.">
        <title>Genome assembly with in vitro proximity ligation data and whole-genome triplication in lettuce.</title>
        <authorList>
            <person name="Reyes-Chin-Wo S."/>
            <person name="Wang Z."/>
            <person name="Yang X."/>
            <person name="Kozik A."/>
            <person name="Arikit S."/>
            <person name="Song C."/>
            <person name="Xia L."/>
            <person name="Froenicke L."/>
            <person name="Lavelle D.O."/>
            <person name="Truco M.J."/>
            <person name="Xia R."/>
            <person name="Zhu S."/>
            <person name="Xu C."/>
            <person name="Xu H."/>
            <person name="Xu X."/>
            <person name="Cox K."/>
            <person name="Korf I."/>
            <person name="Meyers B.C."/>
            <person name="Michelmore R.W."/>
        </authorList>
    </citation>
    <scope>NUCLEOTIDE SEQUENCE [LARGE SCALE GENOMIC DNA]</scope>
    <source>
        <strain evidence="2">cv. Salinas</strain>
        <tissue evidence="1">Seedlings</tissue>
    </source>
</reference>
<accession>A0A9R1VH43</accession>
<organism evidence="1 2">
    <name type="scientific">Lactuca sativa</name>
    <name type="common">Garden lettuce</name>
    <dbReference type="NCBI Taxonomy" id="4236"/>
    <lineage>
        <taxon>Eukaryota</taxon>
        <taxon>Viridiplantae</taxon>
        <taxon>Streptophyta</taxon>
        <taxon>Embryophyta</taxon>
        <taxon>Tracheophyta</taxon>
        <taxon>Spermatophyta</taxon>
        <taxon>Magnoliopsida</taxon>
        <taxon>eudicotyledons</taxon>
        <taxon>Gunneridae</taxon>
        <taxon>Pentapetalae</taxon>
        <taxon>asterids</taxon>
        <taxon>campanulids</taxon>
        <taxon>Asterales</taxon>
        <taxon>Asteraceae</taxon>
        <taxon>Cichorioideae</taxon>
        <taxon>Cichorieae</taxon>
        <taxon>Lactucinae</taxon>
        <taxon>Lactuca</taxon>
    </lineage>
</organism>
<dbReference type="EMBL" id="NBSK02000005">
    <property type="protein sequence ID" value="KAJ0206008.1"/>
    <property type="molecule type" value="Genomic_DNA"/>
</dbReference>
<dbReference type="PANTHER" id="PTHR33325">
    <property type="entry name" value="ZINC FINGER, CCHC-TYPE-RELATED"/>
    <property type="match status" value="1"/>
</dbReference>
<protein>
    <submittedName>
        <fullName evidence="1">Uncharacterized protein</fullName>
    </submittedName>
</protein>
<keyword evidence="2" id="KW-1185">Reference proteome</keyword>
<gene>
    <name evidence="1" type="ORF">LSAT_V11C500242610</name>
</gene>